<dbReference type="GeneTree" id="ENSGT01030000235216"/>
<dbReference type="AlphaFoldDB" id="A0A3P8STI7"/>
<proteinExistence type="predicted"/>
<evidence type="ECO:0008006" key="5">
    <source>
        <dbReference type="Google" id="ProtNLM"/>
    </source>
</evidence>
<name>A0A3P8STI7_AMPPE</name>
<accession>A0A3P8STI7</accession>
<reference evidence="3 4" key="1">
    <citation type="submission" date="2018-03" db="EMBL/GenBank/DDBJ databases">
        <title>Finding Nemo's genes: A chromosome-scale reference assembly of the genome of the orange clownfish Amphiprion percula.</title>
        <authorList>
            <person name="Lehmann R."/>
        </authorList>
    </citation>
    <scope>NUCLEOTIDE SEQUENCE</scope>
</reference>
<feature type="compositionally biased region" description="Polar residues" evidence="2">
    <location>
        <begin position="1"/>
        <end position="17"/>
    </location>
</feature>
<dbReference type="FunFam" id="3.30.70.1820:FF:000004">
    <property type="entry name" value="Uncharacterized protein"/>
    <property type="match status" value="1"/>
</dbReference>
<keyword evidence="4" id="KW-1185">Reference proteome</keyword>
<protein>
    <recommendedName>
        <fullName evidence="5">L1 transposable element RRM domain-containing protein</fullName>
    </recommendedName>
</protein>
<reference evidence="3" key="2">
    <citation type="submission" date="2025-08" db="UniProtKB">
        <authorList>
            <consortium name="Ensembl"/>
        </authorList>
    </citation>
    <scope>IDENTIFICATION</scope>
</reference>
<keyword evidence="1" id="KW-0175">Coiled coil</keyword>
<feature type="region of interest" description="Disordered" evidence="2">
    <location>
        <begin position="1"/>
        <end position="28"/>
    </location>
</feature>
<dbReference type="PANTHER" id="PTHR11505">
    <property type="entry name" value="L1 TRANSPOSABLE ELEMENT-RELATED"/>
    <property type="match status" value="1"/>
</dbReference>
<dbReference type="Ensembl" id="ENSAPET00000015477.1">
    <property type="protein sequence ID" value="ENSAPEP00000015086.1"/>
    <property type="gene ID" value="ENSAPEG00000010757.1"/>
</dbReference>
<evidence type="ECO:0000313" key="4">
    <source>
        <dbReference type="Proteomes" id="UP000265080"/>
    </source>
</evidence>
<evidence type="ECO:0000313" key="3">
    <source>
        <dbReference type="Ensembl" id="ENSAPEP00000015086.1"/>
    </source>
</evidence>
<sequence>MPTQKKITSVVAKQSKTGEIGSSPHTTTTEAEGVSVMAAATPPSILSAEPLDVDNLVARITAEVLKVVETSFDKKVDPVLQKLQACSSDIVVLDTRLTTAEERISSLEDTITIQDVQLADMKVKMDSALEKIDDMENRNRRCNIRIVGLPEHSEGTDPVSFTKSWLPQLVGVDFKGGIVKVDRCHRISPRYRSLPGQRPRVFIVKLHNFQDKARIMQEARKKQTLNYKGAKIMIFEDFSAAVSRKRQAFLPVKNRLREKGIPFALLYPAVLRIKHNGEEKIFKHPE</sequence>
<dbReference type="STRING" id="161767.ENSAPEP00000015086"/>
<dbReference type="Proteomes" id="UP000265080">
    <property type="component" value="Chromosome 24"/>
</dbReference>
<reference evidence="3" key="3">
    <citation type="submission" date="2025-09" db="UniProtKB">
        <authorList>
            <consortium name="Ensembl"/>
        </authorList>
    </citation>
    <scope>IDENTIFICATION</scope>
</reference>
<dbReference type="OMA" id="HNISIFE"/>
<evidence type="ECO:0000256" key="2">
    <source>
        <dbReference type="SAM" id="MobiDB-lite"/>
    </source>
</evidence>
<organism evidence="3 4">
    <name type="scientific">Amphiprion percula</name>
    <name type="common">Orange clownfish</name>
    <name type="synonym">Lutjanus percula</name>
    <dbReference type="NCBI Taxonomy" id="161767"/>
    <lineage>
        <taxon>Eukaryota</taxon>
        <taxon>Metazoa</taxon>
        <taxon>Chordata</taxon>
        <taxon>Craniata</taxon>
        <taxon>Vertebrata</taxon>
        <taxon>Euteleostomi</taxon>
        <taxon>Actinopterygii</taxon>
        <taxon>Neopterygii</taxon>
        <taxon>Teleostei</taxon>
        <taxon>Neoteleostei</taxon>
        <taxon>Acanthomorphata</taxon>
        <taxon>Ovalentaria</taxon>
        <taxon>Pomacentridae</taxon>
        <taxon>Amphiprion</taxon>
    </lineage>
</organism>
<dbReference type="Gene3D" id="1.20.5.170">
    <property type="match status" value="1"/>
</dbReference>
<dbReference type="Gene3D" id="3.30.70.1820">
    <property type="entry name" value="L1 transposable element, RRM domain"/>
    <property type="match status" value="1"/>
</dbReference>
<feature type="coiled-coil region" evidence="1">
    <location>
        <begin position="90"/>
        <end position="145"/>
    </location>
</feature>
<dbReference type="InterPro" id="IPR004244">
    <property type="entry name" value="Transposase_22"/>
</dbReference>
<dbReference type="SUPFAM" id="SSF57997">
    <property type="entry name" value="Tropomyosin"/>
    <property type="match status" value="1"/>
</dbReference>
<evidence type="ECO:0000256" key="1">
    <source>
        <dbReference type="SAM" id="Coils"/>
    </source>
</evidence>